<proteinExistence type="predicted"/>
<accession>A0ABS9ZAQ9</accession>
<dbReference type="EMBL" id="JAIVFP010000001">
    <property type="protein sequence ID" value="MCI4684657.1"/>
    <property type="molecule type" value="Genomic_DNA"/>
</dbReference>
<dbReference type="Pfam" id="PF18557">
    <property type="entry name" value="NepR"/>
    <property type="match status" value="1"/>
</dbReference>
<comment type="caution">
    <text evidence="3">The sequence shown here is derived from an EMBL/GenBank/DDBJ whole genome shotgun (WGS) entry which is preliminary data.</text>
</comment>
<evidence type="ECO:0000259" key="2">
    <source>
        <dbReference type="Pfam" id="PF18557"/>
    </source>
</evidence>
<dbReference type="RefSeq" id="WP_243068544.1">
    <property type="nucleotide sequence ID" value="NZ_JAIVFK010000005.1"/>
</dbReference>
<keyword evidence="4" id="KW-1185">Reference proteome</keyword>
<feature type="compositionally biased region" description="Basic and acidic residues" evidence="1">
    <location>
        <begin position="64"/>
        <end position="80"/>
    </location>
</feature>
<gene>
    <name evidence="3" type="ORF">K2U94_18110</name>
</gene>
<feature type="domain" description="Anti-sigma factor NepR" evidence="2">
    <location>
        <begin position="20"/>
        <end position="54"/>
    </location>
</feature>
<evidence type="ECO:0000313" key="3">
    <source>
        <dbReference type="EMBL" id="MCI4684657.1"/>
    </source>
</evidence>
<feature type="region of interest" description="Disordered" evidence="1">
    <location>
        <begin position="54"/>
        <end position="89"/>
    </location>
</feature>
<reference evidence="3" key="1">
    <citation type="journal article" date="2022" name="ISME J.">
        <title>Identification of active gaseous-alkane degraders at natural gas seeps.</title>
        <authorList>
            <person name="Farhan Ul Haque M."/>
            <person name="Hernandez M."/>
            <person name="Crombie A.T."/>
            <person name="Murrell J.C."/>
        </authorList>
    </citation>
    <scope>NUCLEOTIDE SEQUENCE</scope>
    <source>
        <strain evidence="3">PC2</strain>
    </source>
</reference>
<dbReference type="Proteomes" id="UP001139104">
    <property type="component" value="Unassembled WGS sequence"/>
</dbReference>
<sequence length="89" mass="9951">MSESDNDENKVEPTLEPLLQAHIGKQLRNMYEAMTREPVPERFKLLLDQLEAGENPDGHVQVNARKENARKENARKDKARAGANKAGAA</sequence>
<evidence type="ECO:0000256" key="1">
    <source>
        <dbReference type="SAM" id="MobiDB-lite"/>
    </source>
</evidence>
<dbReference type="InterPro" id="IPR041649">
    <property type="entry name" value="NepR"/>
</dbReference>
<organism evidence="3 4">
    <name type="scientific">Candidatus Rhodoblastus alkanivorans</name>
    <dbReference type="NCBI Taxonomy" id="2954117"/>
    <lineage>
        <taxon>Bacteria</taxon>
        <taxon>Pseudomonadati</taxon>
        <taxon>Pseudomonadota</taxon>
        <taxon>Alphaproteobacteria</taxon>
        <taxon>Hyphomicrobiales</taxon>
        <taxon>Rhodoblastaceae</taxon>
        <taxon>Rhodoblastus</taxon>
    </lineage>
</organism>
<evidence type="ECO:0000313" key="4">
    <source>
        <dbReference type="Proteomes" id="UP001139104"/>
    </source>
</evidence>
<name>A0ABS9ZAQ9_9HYPH</name>
<protein>
    <recommendedName>
        <fullName evidence="2">Anti-sigma factor NepR domain-containing protein</fullName>
    </recommendedName>
</protein>